<evidence type="ECO:0000313" key="7">
    <source>
        <dbReference type="Proteomes" id="UP000282195"/>
    </source>
</evidence>
<dbReference type="PANTHER" id="PTHR11019">
    <property type="entry name" value="HTH-TYPE TRANSCRIPTIONAL REGULATOR NIMR"/>
    <property type="match status" value="1"/>
</dbReference>
<name>A0A387FV89_9HYPH</name>
<dbReference type="PANTHER" id="PTHR11019:SF159">
    <property type="entry name" value="TRANSCRIPTIONAL REGULATOR-RELATED"/>
    <property type="match status" value="1"/>
</dbReference>
<dbReference type="SUPFAM" id="SSF51182">
    <property type="entry name" value="RmlC-like cupins"/>
    <property type="match status" value="1"/>
</dbReference>
<dbReference type="CDD" id="cd06995">
    <property type="entry name" value="cupin_YkgD-like_N"/>
    <property type="match status" value="1"/>
</dbReference>
<protein>
    <submittedName>
        <fullName evidence="6">AraC family transcriptional regulator</fullName>
    </submittedName>
</protein>
<dbReference type="PRINTS" id="PR00032">
    <property type="entry name" value="HTHARAC"/>
</dbReference>
<keyword evidence="4" id="KW-0472">Membrane</keyword>
<keyword evidence="7" id="KW-1185">Reference proteome</keyword>
<dbReference type="Gene3D" id="2.60.120.10">
    <property type="entry name" value="Jelly Rolls"/>
    <property type="match status" value="1"/>
</dbReference>
<dbReference type="PROSITE" id="PS00041">
    <property type="entry name" value="HTH_ARAC_FAMILY_1"/>
    <property type="match status" value="1"/>
</dbReference>
<evidence type="ECO:0000256" key="2">
    <source>
        <dbReference type="ARBA" id="ARBA00023125"/>
    </source>
</evidence>
<dbReference type="InterPro" id="IPR018062">
    <property type="entry name" value="HTH_AraC-typ_CS"/>
</dbReference>
<dbReference type="SUPFAM" id="SSF46689">
    <property type="entry name" value="Homeodomain-like"/>
    <property type="match status" value="1"/>
</dbReference>
<dbReference type="GO" id="GO:0043565">
    <property type="term" value="F:sequence-specific DNA binding"/>
    <property type="evidence" value="ECO:0007669"/>
    <property type="project" value="InterPro"/>
</dbReference>
<accession>A0A387FV89</accession>
<dbReference type="InterPro" id="IPR009057">
    <property type="entry name" value="Homeodomain-like_sf"/>
</dbReference>
<reference evidence="6 7" key="1">
    <citation type="submission" date="2018-10" db="EMBL/GenBank/DDBJ databases">
        <title>Rhizobium etli, R. leguminosarum and a new Rhizobium genospecies from Phaseolus dumosus.</title>
        <authorList>
            <person name="Ramirez-Puebla S.T."/>
            <person name="Rogel-Hernandez M.A."/>
            <person name="Guerrero G."/>
            <person name="Ormeno-Orrillo E."/>
            <person name="Martinez-Romero J.C."/>
            <person name="Negrete-Yankelevich S."/>
            <person name="Martinez-Romero E."/>
        </authorList>
    </citation>
    <scope>NUCLEOTIDE SEQUENCE [LARGE SCALE GENOMIC DNA]</scope>
    <source>
        <strain evidence="6 7">CCGE525</strain>
        <plasmid evidence="7">prccge525c</plasmid>
    </source>
</reference>
<evidence type="ECO:0000313" key="6">
    <source>
        <dbReference type="EMBL" id="AYG63060.1"/>
    </source>
</evidence>
<dbReference type="InterPro" id="IPR011051">
    <property type="entry name" value="RmlC_Cupin_sf"/>
</dbReference>
<dbReference type="RefSeq" id="WP_120707968.1">
    <property type="nucleotide sequence ID" value="NZ_CP032695.1"/>
</dbReference>
<dbReference type="InterPro" id="IPR018060">
    <property type="entry name" value="HTH_AraC"/>
</dbReference>
<dbReference type="InterPro" id="IPR020449">
    <property type="entry name" value="Tscrpt_reg_AraC-type_HTH"/>
</dbReference>
<dbReference type="Proteomes" id="UP000282195">
    <property type="component" value="Plasmid pRCCGE525c"/>
</dbReference>
<dbReference type="Pfam" id="PF12852">
    <property type="entry name" value="Cupin_6"/>
    <property type="match status" value="1"/>
</dbReference>
<feature type="domain" description="HTH araC/xylS-type" evidence="5">
    <location>
        <begin position="201"/>
        <end position="302"/>
    </location>
</feature>
<dbReference type="GO" id="GO:0003700">
    <property type="term" value="F:DNA-binding transcription factor activity"/>
    <property type="evidence" value="ECO:0007669"/>
    <property type="project" value="InterPro"/>
</dbReference>
<evidence type="ECO:0000256" key="1">
    <source>
        <dbReference type="ARBA" id="ARBA00023015"/>
    </source>
</evidence>
<evidence type="ECO:0000259" key="5">
    <source>
        <dbReference type="PROSITE" id="PS01124"/>
    </source>
</evidence>
<dbReference type="Pfam" id="PF12833">
    <property type="entry name" value="HTH_18"/>
    <property type="match status" value="1"/>
</dbReference>
<evidence type="ECO:0000256" key="4">
    <source>
        <dbReference type="SAM" id="Phobius"/>
    </source>
</evidence>
<dbReference type="SMART" id="SM00342">
    <property type="entry name" value="HTH_ARAC"/>
    <property type="match status" value="1"/>
</dbReference>
<feature type="transmembrane region" description="Helical" evidence="4">
    <location>
        <begin position="163"/>
        <end position="181"/>
    </location>
</feature>
<proteinExistence type="predicted"/>
<organism evidence="6 7">
    <name type="scientific">Rhizobium jaguaris</name>
    <dbReference type="NCBI Taxonomy" id="1312183"/>
    <lineage>
        <taxon>Bacteria</taxon>
        <taxon>Pseudomonadati</taxon>
        <taxon>Pseudomonadota</taxon>
        <taxon>Alphaproteobacteria</taxon>
        <taxon>Hyphomicrobiales</taxon>
        <taxon>Rhizobiaceae</taxon>
        <taxon>Rhizobium/Agrobacterium group</taxon>
        <taxon>Rhizobium</taxon>
    </lineage>
</organism>
<evidence type="ECO:0000256" key="3">
    <source>
        <dbReference type="ARBA" id="ARBA00023163"/>
    </source>
</evidence>
<dbReference type="OrthoDB" id="9802263at2"/>
<dbReference type="Gene3D" id="1.10.10.60">
    <property type="entry name" value="Homeodomain-like"/>
    <property type="match status" value="2"/>
</dbReference>
<dbReference type="PROSITE" id="PS01124">
    <property type="entry name" value="HTH_ARAC_FAMILY_2"/>
    <property type="match status" value="1"/>
</dbReference>
<dbReference type="InterPro" id="IPR014710">
    <property type="entry name" value="RmlC-like_jellyroll"/>
</dbReference>
<keyword evidence="4" id="KW-0812">Transmembrane</keyword>
<dbReference type="AlphaFoldDB" id="A0A387FV89"/>
<keyword evidence="3" id="KW-0804">Transcription</keyword>
<keyword evidence="4" id="KW-1133">Transmembrane helix</keyword>
<sequence length="308" mass="33478">MDTLSRLVELSHLQPTLDVRCRLEGAFHIDHEPAQESVLPFHLVLDGSCTIRLRSEQEIVLQAGDFLLFPRGSAHILKNLGDASEPTAPLTVSHDGMLPLRQNGLAADVDLLCGHFKCAPGSSALLLDSLPDPFHASLTSLQSGDMLRTFVDLLRQETVLQQPGALVIVTGMCLALLILALRTRDTAPDRTPGLLALLADPRLSKSVRAAMTAPANRWTIEELANLSAMSRATYARQFMARAGMTVGDFLATLRMSVASDLLRGTRRSIAYIAAEVGYESEAAFGKTFKAQNGLTPAKFRQWSLDGNF</sequence>
<keyword evidence="6" id="KW-0614">Plasmid</keyword>
<geneLocation type="plasmid" evidence="7">
    <name>prccge525c</name>
</geneLocation>
<dbReference type="KEGG" id="rjg:CCGE525_30640"/>
<dbReference type="EMBL" id="CP032695">
    <property type="protein sequence ID" value="AYG63060.1"/>
    <property type="molecule type" value="Genomic_DNA"/>
</dbReference>
<dbReference type="InterPro" id="IPR032783">
    <property type="entry name" value="AraC_lig"/>
</dbReference>
<keyword evidence="2" id="KW-0238">DNA-binding</keyword>
<gene>
    <name evidence="6" type="ORF">CCGE525_30640</name>
</gene>
<keyword evidence="1" id="KW-0805">Transcription regulation</keyword>